<dbReference type="InterPro" id="IPR036162">
    <property type="entry name" value="Resolvase-like_N_sf"/>
</dbReference>
<organism evidence="4 5">
    <name type="scientific">Clostridium aciditolerans</name>
    <dbReference type="NCBI Taxonomy" id="339861"/>
    <lineage>
        <taxon>Bacteria</taxon>
        <taxon>Bacillati</taxon>
        <taxon>Bacillota</taxon>
        <taxon>Clostridia</taxon>
        <taxon>Eubacteriales</taxon>
        <taxon>Clostridiaceae</taxon>
        <taxon>Clostridium</taxon>
    </lineage>
</organism>
<dbReference type="Pfam" id="PF07508">
    <property type="entry name" value="Recombinase"/>
    <property type="match status" value="1"/>
</dbReference>
<dbReference type="AlphaFoldDB" id="A0A934M265"/>
<dbReference type="Gene3D" id="3.90.1750.20">
    <property type="entry name" value="Putative Large Serine Recombinase, Chain B, Domain 2"/>
    <property type="match status" value="1"/>
</dbReference>
<reference evidence="4" key="1">
    <citation type="submission" date="2020-12" db="EMBL/GenBank/DDBJ databases">
        <title>Clostridium thailandense sp. nov., a novel acetogenic bacterium isolated from peat land soil in Thailand.</title>
        <authorList>
            <person name="Chaikitkaew S."/>
            <person name="Birkeland N.K."/>
        </authorList>
    </citation>
    <scope>NUCLEOTIDE SEQUENCE</scope>
    <source>
        <strain evidence="4">DSM 17425</strain>
    </source>
</reference>
<evidence type="ECO:0000256" key="1">
    <source>
        <dbReference type="SAM" id="Coils"/>
    </source>
</evidence>
<dbReference type="PANTHER" id="PTHR30461">
    <property type="entry name" value="DNA-INVERTASE FROM LAMBDOID PROPHAGE"/>
    <property type="match status" value="1"/>
</dbReference>
<feature type="coiled-coil region" evidence="1">
    <location>
        <begin position="434"/>
        <end position="461"/>
    </location>
</feature>
<dbReference type="Proteomes" id="UP000622687">
    <property type="component" value="Unassembled WGS sequence"/>
</dbReference>
<evidence type="ECO:0000313" key="4">
    <source>
        <dbReference type="EMBL" id="MBI6874079.1"/>
    </source>
</evidence>
<dbReference type="GO" id="GO:0000150">
    <property type="term" value="F:DNA strand exchange activity"/>
    <property type="evidence" value="ECO:0007669"/>
    <property type="project" value="InterPro"/>
</dbReference>
<evidence type="ECO:0000259" key="2">
    <source>
        <dbReference type="PROSITE" id="PS51736"/>
    </source>
</evidence>
<dbReference type="PROSITE" id="PS51736">
    <property type="entry name" value="RECOMBINASES_3"/>
    <property type="match status" value="1"/>
</dbReference>
<gene>
    <name evidence="4" type="ORF">I6U51_15450</name>
</gene>
<dbReference type="PROSITE" id="PS51737">
    <property type="entry name" value="RECOMBINASE_DNA_BIND"/>
    <property type="match status" value="1"/>
</dbReference>
<feature type="domain" description="Resolvase/invertase-type recombinase catalytic" evidence="2">
    <location>
        <begin position="5"/>
        <end position="158"/>
    </location>
</feature>
<dbReference type="InterPro" id="IPR006119">
    <property type="entry name" value="Resolv_N"/>
</dbReference>
<proteinExistence type="predicted"/>
<dbReference type="SUPFAM" id="SSF53041">
    <property type="entry name" value="Resolvase-like"/>
    <property type="match status" value="1"/>
</dbReference>
<name>A0A934M265_9CLOT</name>
<protein>
    <submittedName>
        <fullName evidence="4">Recombinase family protein</fullName>
    </submittedName>
</protein>
<accession>A0A934M265</accession>
<evidence type="ECO:0000259" key="3">
    <source>
        <dbReference type="PROSITE" id="PS51737"/>
    </source>
</evidence>
<evidence type="ECO:0000313" key="5">
    <source>
        <dbReference type="Proteomes" id="UP000622687"/>
    </source>
</evidence>
<dbReference type="InterPro" id="IPR038109">
    <property type="entry name" value="DNA_bind_recomb_sf"/>
</dbReference>
<dbReference type="InterPro" id="IPR050639">
    <property type="entry name" value="SSR_resolvase"/>
</dbReference>
<dbReference type="RefSeq" id="WP_211143486.1">
    <property type="nucleotide sequence ID" value="NZ_JAEEGB010000017.1"/>
</dbReference>
<dbReference type="SMART" id="SM00857">
    <property type="entry name" value="Resolvase"/>
    <property type="match status" value="1"/>
</dbReference>
<dbReference type="Gene3D" id="3.40.50.1390">
    <property type="entry name" value="Resolvase, N-terminal catalytic domain"/>
    <property type="match status" value="1"/>
</dbReference>
<keyword evidence="5" id="KW-1185">Reference proteome</keyword>
<dbReference type="Pfam" id="PF00239">
    <property type="entry name" value="Resolvase"/>
    <property type="match status" value="1"/>
</dbReference>
<dbReference type="InterPro" id="IPR011109">
    <property type="entry name" value="DNA_bind_recombinase_dom"/>
</dbReference>
<dbReference type="GO" id="GO:0003677">
    <property type="term" value="F:DNA binding"/>
    <property type="evidence" value="ECO:0007669"/>
    <property type="project" value="InterPro"/>
</dbReference>
<comment type="caution">
    <text evidence="4">The sequence shown here is derived from an EMBL/GenBank/DDBJ whole genome shotgun (WGS) entry which is preliminary data.</text>
</comment>
<dbReference type="InterPro" id="IPR025827">
    <property type="entry name" value="Zn_ribbon_recom_dom"/>
</dbReference>
<keyword evidence="1" id="KW-0175">Coiled coil</keyword>
<sequence>MSIWNVAIYARVSTDKYDQKESIPAQIQGLKEWILEKSKEEENSIYNLVNVYEDCGFSGSNFDRESFIQMKEDIENKKINMILTRDLSRFSRNYIMAGYYLEDYFKAKDIRFVSVLDNVDTLYEFNDIIPFKNILNEMYIKDCSRRTRDGLRQRMIRGSSIASKPPYGYKFEESFKENIKIIKLIPAENEATKIVVKIYELYLKGWGFKKIADYLNSIGVRPPSWHVKNFGKSKFFKWNSNSIRYILTNPKYSGQMVQGRWRKVSYKLKTVKALPKDQWIYGGEFKGIIPKETFDEVQELIKKRQRILRYKNDEVHLFSGVLKCGDCGGSMCYRKKYNGYKCTNSQTGKKKCTAHSIKEEYIKQIIINDLINYTKDLNKEIFYDELKEIIKSNNHIEELKSINSNLKDIDINIKRIYEDRLKNIVNEKNFKMILKEIQDEQGRLEKRKDQIENEINNNREHMLGLICSKIDHILSFNELKRNDLEELVEKIIVFEDKDVKEKHIQIFYKFNAQ</sequence>
<dbReference type="EMBL" id="JAEEGB010000017">
    <property type="protein sequence ID" value="MBI6874079.1"/>
    <property type="molecule type" value="Genomic_DNA"/>
</dbReference>
<dbReference type="PANTHER" id="PTHR30461:SF23">
    <property type="entry name" value="DNA RECOMBINASE-RELATED"/>
    <property type="match status" value="1"/>
</dbReference>
<dbReference type="Pfam" id="PF13408">
    <property type="entry name" value="Zn_ribbon_recom"/>
    <property type="match status" value="1"/>
</dbReference>
<feature type="domain" description="Recombinase" evidence="3">
    <location>
        <begin position="166"/>
        <end position="307"/>
    </location>
</feature>